<dbReference type="GO" id="GO:0008483">
    <property type="term" value="F:transaminase activity"/>
    <property type="evidence" value="ECO:0007669"/>
    <property type="project" value="UniProtKB-KW"/>
</dbReference>
<evidence type="ECO:0000256" key="2">
    <source>
        <dbReference type="ARBA" id="ARBA00022898"/>
    </source>
</evidence>
<dbReference type="PIRSF" id="PIRSF000521">
    <property type="entry name" value="Transaminase_4ab_Lys_Orn"/>
    <property type="match status" value="1"/>
</dbReference>
<dbReference type="EMBL" id="JBHUMF010000015">
    <property type="protein sequence ID" value="MFD2680570.1"/>
    <property type="molecule type" value="Genomic_DNA"/>
</dbReference>
<sequence>MPRSHLIKPSLDGSYPIVDYGKGVYVYDKEGKKYLDASSGAVTANIGHGMEEILQAMVYQAKKISFVYRSQFSSEPAEELAEWLDKKTGYPWSFFVNSGSEAVETAIKIAIQHWQEKGQSSKRRILSRWLSYHGITFGALSASGHPLRRERFDAHIGDWPVIEPPYCYECPFQETYPGCGLKCATQLETMINRIGSDNIAAFIAEPIVGAAAGAIAPPDEYYKVIKDICVKYDILFISDEVMTGCGRTGTFLALEQWGVEADIVAIGKGLSAGYSPIAATLASDAVLEPIVNGSKVIMSGHTFSGNPLSSAAALSVLKLIDSEGIIDAVKEKGDYLTNLLKKLQDQFSFVGDIRGRGLLIGVEFTSNESMEVDAAFTATIVKKAQQNGLLLYPAGAGIDGRKGAAIIVAPPLTISKSEMEEIHSKLKMVFTLLKKQQEEKEDG</sequence>
<dbReference type="PROSITE" id="PS00600">
    <property type="entry name" value="AA_TRANSFER_CLASS_3"/>
    <property type="match status" value="1"/>
</dbReference>
<protein>
    <submittedName>
        <fullName evidence="4">Aspartate aminotransferase family protein</fullName>
    </submittedName>
</protein>
<gene>
    <name evidence="4" type="ORF">ACFSUL_07345</name>
</gene>
<name>A0ABW5RPF8_9BACI</name>
<dbReference type="InterPro" id="IPR049704">
    <property type="entry name" value="Aminotrans_3_PPA_site"/>
</dbReference>
<keyword evidence="5" id="KW-1185">Reference proteome</keyword>
<keyword evidence="2 3" id="KW-0663">Pyridoxal phosphate</keyword>
<dbReference type="PANTHER" id="PTHR43094:SF1">
    <property type="entry name" value="AMINOTRANSFERASE CLASS-III"/>
    <property type="match status" value="1"/>
</dbReference>
<dbReference type="PANTHER" id="PTHR43094">
    <property type="entry name" value="AMINOTRANSFERASE"/>
    <property type="match status" value="1"/>
</dbReference>
<dbReference type="RefSeq" id="WP_377934073.1">
    <property type="nucleotide sequence ID" value="NZ_JBHUMF010000015.1"/>
</dbReference>
<evidence type="ECO:0000256" key="1">
    <source>
        <dbReference type="ARBA" id="ARBA00008954"/>
    </source>
</evidence>
<dbReference type="CDD" id="cd00610">
    <property type="entry name" value="OAT_like"/>
    <property type="match status" value="1"/>
</dbReference>
<comment type="caution">
    <text evidence="4">The sequence shown here is derived from an EMBL/GenBank/DDBJ whole genome shotgun (WGS) entry which is preliminary data.</text>
</comment>
<dbReference type="InterPro" id="IPR015422">
    <property type="entry name" value="PyrdxlP-dep_Trfase_small"/>
</dbReference>
<evidence type="ECO:0000256" key="3">
    <source>
        <dbReference type="RuleBase" id="RU003560"/>
    </source>
</evidence>
<comment type="similarity">
    <text evidence="1 3">Belongs to the class-III pyridoxal-phosphate-dependent aminotransferase family.</text>
</comment>
<dbReference type="SUPFAM" id="SSF53383">
    <property type="entry name" value="PLP-dependent transferases"/>
    <property type="match status" value="1"/>
</dbReference>
<dbReference type="Gene3D" id="3.90.1150.10">
    <property type="entry name" value="Aspartate Aminotransferase, domain 1"/>
    <property type="match status" value="1"/>
</dbReference>
<dbReference type="Gene3D" id="3.40.640.10">
    <property type="entry name" value="Type I PLP-dependent aspartate aminotransferase-like (Major domain)"/>
    <property type="match status" value="1"/>
</dbReference>
<accession>A0ABW5RPF8</accession>
<organism evidence="4 5">
    <name type="scientific">Bacillus seohaeanensis</name>
    <dbReference type="NCBI Taxonomy" id="284580"/>
    <lineage>
        <taxon>Bacteria</taxon>
        <taxon>Bacillati</taxon>
        <taxon>Bacillota</taxon>
        <taxon>Bacilli</taxon>
        <taxon>Bacillales</taxon>
        <taxon>Bacillaceae</taxon>
        <taxon>Bacillus</taxon>
    </lineage>
</organism>
<dbReference type="InterPro" id="IPR015424">
    <property type="entry name" value="PyrdxlP-dep_Trfase"/>
</dbReference>
<dbReference type="NCBIfam" id="NF005375">
    <property type="entry name" value="PRK06917.1"/>
    <property type="match status" value="1"/>
</dbReference>
<dbReference type="Pfam" id="PF00202">
    <property type="entry name" value="Aminotran_3"/>
    <property type="match status" value="1"/>
</dbReference>
<keyword evidence="4" id="KW-0808">Transferase</keyword>
<evidence type="ECO:0000313" key="5">
    <source>
        <dbReference type="Proteomes" id="UP001597506"/>
    </source>
</evidence>
<dbReference type="InterPro" id="IPR005814">
    <property type="entry name" value="Aminotrans_3"/>
</dbReference>
<reference evidence="5" key="1">
    <citation type="journal article" date="2019" name="Int. J. Syst. Evol. Microbiol.">
        <title>The Global Catalogue of Microorganisms (GCM) 10K type strain sequencing project: providing services to taxonomists for standard genome sequencing and annotation.</title>
        <authorList>
            <consortium name="The Broad Institute Genomics Platform"/>
            <consortium name="The Broad Institute Genome Sequencing Center for Infectious Disease"/>
            <person name="Wu L."/>
            <person name="Ma J."/>
        </authorList>
    </citation>
    <scope>NUCLEOTIDE SEQUENCE [LARGE SCALE GENOMIC DNA]</scope>
    <source>
        <strain evidence="5">KCTC 3913</strain>
    </source>
</reference>
<dbReference type="InterPro" id="IPR015421">
    <property type="entry name" value="PyrdxlP-dep_Trfase_major"/>
</dbReference>
<proteinExistence type="inferred from homology"/>
<keyword evidence="4" id="KW-0032">Aminotransferase</keyword>
<evidence type="ECO:0000313" key="4">
    <source>
        <dbReference type="EMBL" id="MFD2680570.1"/>
    </source>
</evidence>
<dbReference type="Proteomes" id="UP001597506">
    <property type="component" value="Unassembled WGS sequence"/>
</dbReference>